<name>A0A1F6BM09_9BACT</name>
<dbReference type="EMBL" id="MFKH01000009">
    <property type="protein sequence ID" value="OGG37567.1"/>
    <property type="molecule type" value="Genomic_DNA"/>
</dbReference>
<protein>
    <submittedName>
        <fullName evidence="1">Uncharacterized protein</fullName>
    </submittedName>
</protein>
<evidence type="ECO:0000313" key="1">
    <source>
        <dbReference type="EMBL" id="OGG37567.1"/>
    </source>
</evidence>
<proteinExistence type="predicted"/>
<organism evidence="1 2">
    <name type="scientific">Candidatus Jorgensenbacteria bacterium GWA1_54_12</name>
    <dbReference type="NCBI Taxonomy" id="1798468"/>
    <lineage>
        <taxon>Bacteria</taxon>
        <taxon>Candidatus Joergenseniibacteriota</taxon>
    </lineage>
</organism>
<gene>
    <name evidence="1" type="ORF">A2110_02455</name>
</gene>
<reference evidence="1 2" key="1">
    <citation type="journal article" date="2016" name="Nat. Commun.">
        <title>Thousands of microbial genomes shed light on interconnected biogeochemical processes in an aquifer system.</title>
        <authorList>
            <person name="Anantharaman K."/>
            <person name="Brown C.T."/>
            <person name="Hug L.A."/>
            <person name="Sharon I."/>
            <person name="Castelle C.J."/>
            <person name="Probst A.J."/>
            <person name="Thomas B.C."/>
            <person name="Singh A."/>
            <person name="Wilkins M.J."/>
            <person name="Karaoz U."/>
            <person name="Brodie E.L."/>
            <person name="Williams K.H."/>
            <person name="Hubbard S.S."/>
            <person name="Banfield J.F."/>
        </authorList>
    </citation>
    <scope>NUCLEOTIDE SEQUENCE [LARGE SCALE GENOMIC DNA]</scope>
</reference>
<dbReference type="AlphaFoldDB" id="A0A1F6BM09"/>
<dbReference type="Proteomes" id="UP000176273">
    <property type="component" value="Unassembled WGS sequence"/>
</dbReference>
<evidence type="ECO:0000313" key="2">
    <source>
        <dbReference type="Proteomes" id="UP000176273"/>
    </source>
</evidence>
<accession>A0A1F6BM09</accession>
<comment type="caution">
    <text evidence="1">The sequence shown here is derived from an EMBL/GenBank/DDBJ whole genome shotgun (WGS) entry which is preliminary data.</text>
</comment>
<sequence>MRNMVSRPLSVHQEHELLGRMEAAGLDRELAQKVIDSKGNELAAEVVRFVREGDLWPITRRGRAREIMGENFFGIDEVEKYFKVCPTFRQIHDLSWVPYSEATLQACKDTHVLVAVFPLSVLEIRGKVERSLFCSHEDAWYNKQAFAKDKGEVHWQLVRKTPVENSTNKTWQDQQALLAKNEETPTAQVMTYTIIGHYLATGVRLLENVYVRCSSVGSGGGRVSVGDFDSRGLDIRSYSDNSRFDDLVLSSARKFDFPVRR</sequence>